<feature type="compositionally biased region" description="Low complexity" evidence="3">
    <location>
        <begin position="447"/>
        <end position="465"/>
    </location>
</feature>
<comment type="caution">
    <text evidence="5">The sequence shown here is derived from an EMBL/GenBank/DDBJ whole genome shotgun (WGS) entry which is preliminary data.</text>
</comment>
<sequence length="564" mass="61145">TGSSISQPCQGIDGQDTCEPVSHWLTGDNNEEDDRICFSDADCPINFHCYSGECIRSPRDSLKKLANVGPVLTVPQGTIAGVEAAFKSHVPLQNHFSLETTIHLYLVSNNIGRGEGPIAVPQNDIDRRRWKDFVNLKIKKPSLKTFLSVAPFSTPPWLFDGVGSSENWTSVIDFIVKVMDEFKFDGFDLSGEWPDLWREKNSVIFLKELRERFGDKYGLSAEFRATDCNILRGLRNIDLPGMFRHLDHATFRSEDAAIVSTCEIDNSWPAFSGALNVERSVRLFRQANIDLNKLSPILDLSGYESDILDPECKTPGCPLGTPQKRGKCVATPTIYRTAYDVERLMRTSHPEVPEVHFNSSTGYSWVEFQSARSLKAMADLANENCLGGLAVGMISTGGPATLANPNDLDPSNTSMRGAPPTNLLLNVVDPNANLTETDTPSAASVQSDSLSTETSNNDTDTNANTEGLACHPAIGSVHVPIAQQDCDYNSTSTASHKPDPPVNAKEHTPSPTLAAPHEAGTSGEPNAMGPKPTLTLAHRIGTPTDTAEKANDEGTTPGEPANAP</sequence>
<dbReference type="InterPro" id="IPR050314">
    <property type="entry name" value="Glycosyl_Hydrlase_18"/>
</dbReference>
<dbReference type="PANTHER" id="PTHR11177:SF333">
    <property type="entry name" value="CHITINASE"/>
    <property type="match status" value="1"/>
</dbReference>
<dbReference type="STRING" id="656916.A0A2G7G5E9"/>
<organism evidence="5 6">
    <name type="scientific">Aspergillus arachidicola</name>
    <dbReference type="NCBI Taxonomy" id="656916"/>
    <lineage>
        <taxon>Eukaryota</taxon>
        <taxon>Fungi</taxon>
        <taxon>Dikarya</taxon>
        <taxon>Ascomycota</taxon>
        <taxon>Pezizomycotina</taxon>
        <taxon>Eurotiomycetes</taxon>
        <taxon>Eurotiomycetidae</taxon>
        <taxon>Eurotiales</taxon>
        <taxon>Aspergillaceae</taxon>
        <taxon>Aspergillus</taxon>
        <taxon>Aspergillus subgen. Circumdati</taxon>
    </lineage>
</organism>
<feature type="compositionally biased region" description="Polar residues" evidence="3">
    <location>
        <begin position="432"/>
        <end position="446"/>
    </location>
</feature>
<evidence type="ECO:0000259" key="4">
    <source>
        <dbReference type="PROSITE" id="PS51910"/>
    </source>
</evidence>
<dbReference type="InterPro" id="IPR001223">
    <property type="entry name" value="Glyco_hydro18_cat"/>
</dbReference>
<evidence type="ECO:0000313" key="6">
    <source>
        <dbReference type="Proteomes" id="UP000231358"/>
    </source>
</evidence>
<dbReference type="AlphaFoldDB" id="A0A2G7G5E9"/>
<dbReference type="InterPro" id="IPR011583">
    <property type="entry name" value="Chitinase_II/V-like_cat"/>
</dbReference>
<dbReference type="Gene3D" id="3.20.20.80">
    <property type="entry name" value="Glycosidases"/>
    <property type="match status" value="1"/>
</dbReference>
<dbReference type="PROSITE" id="PS51910">
    <property type="entry name" value="GH18_2"/>
    <property type="match status" value="1"/>
</dbReference>
<feature type="compositionally biased region" description="Basic and acidic residues" evidence="3">
    <location>
        <begin position="496"/>
        <end position="508"/>
    </location>
</feature>
<dbReference type="InterPro" id="IPR017853">
    <property type="entry name" value="GH"/>
</dbReference>
<dbReference type="GO" id="GO:0008061">
    <property type="term" value="F:chitin binding"/>
    <property type="evidence" value="ECO:0007669"/>
    <property type="project" value="InterPro"/>
</dbReference>
<feature type="non-terminal residue" evidence="5">
    <location>
        <position position="1"/>
    </location>
</feature>
<gene>
    <name evidence="5" type="ORF">AARAC_001607</name>
</gene>
<comment type="similarity">
    <text evidence="1">Belongs to the glycosyl hydrolase 18 family. Chitinase class V subfamily.</text>
</comment>
<dbReference type="Pfam" id="PF00704">
    <property type="entry name" value="Glyco_hydro_18"/>
    <property type="match status" value="1"/>
</dbReference>
<evidence type="ECO:0000256" key="1">
    <source>
        <dbReference type="ARBA" id="ARBA00008682"/>
    </source>
</evidence>
<dbReference type="EMBL" id="NEXV01000118">
    <property type="protein sequence ID" value="PIG88076.1"/>
    <property type="molecule type" value="Genomic_DNA"/>
</dbReference>
<dbReference type="EC" id="3.2.1.14" evidence="2"/>
<dbReference type="InterPro" id="IPR029070">
    <property type="entry name" value="Chitinase_insertion_sf"/>
</dbReference>
<evidence type="ECO:0000256" key="2">
    <source>
        <dbReference type="ARBA" id="ARBA00012729"/>
    </source>
</evidence>
<dbReference type="SMART" id="SM00636">
    <property type="entry name" value="Glyco_18"/>
    <property type="match status" value="1"/>
</dbReference>
<dbReference type="GO" id="GO:0008843">
    <property type="term" value="F:endochitinase activity"/>
    <property type="evidence" value="ECO:0007669"/>
    <property type="project" value="UniProtKB-EC"/>
</dbReference>
<evidence type="ECO:0000313" key="5">
    <source>
        <dbReference type="EMBL" id="PIG88076.1"/>
    </source>
</evidence>
<evidence type="ECO:0000256" key="3">
    <source>
        <dbReference type="SAM" id="MobiDB-lite"/>
    </source>
</evidence>
<feature type="domain" description="GH18" evidence="4">
    <location>
        <begin position="70"/>
        <end position="411"/>
    </location>
</feature>
<dbReference type="PANTHER" id="PTHR11177">
    <property type="entry name" value="CHITINASE"/>
    <property type="match status" value="1"/>
</dbReference>
<proteinExistence type="inferred from homology"/>
<dbReference type="SUPFAM" id="SSF51445">
    <property type="entry name" value="(Trans)glycosidases"/>
    <property type="match status" value="1"/>
</dbReference>
<dbReference type="Proteomes" id="UP000231358">
    <property type="component" value="Unassembled WGS sequence"/>
</dbReference>
<feature type="region of interest" description="Disordered" evidence="3">
    <location>
        <begin position="488"/>
        <end position="564"/>
    </location>
</feature>
<accession>A0A2G7G5E9</accession>
<dbReference type="Gene3D" id="3.10.50.10">
    <property type="match status" value="1"/>
</dbReference>
<reference evidence="5 6" key="1">
    <citation type="submission" date="2017-05" db="EMBL/GenBank/DDBJ databases">
        <title>Genome sequence for an aflatoxigenic pathogen of Argentinian peanut, Aspergillus arachidicola.</title>
        <authorList>
            <person name="Moore G."/>
            <person name="Beltz S.B."/>
            <person name="Mack B.M."/>
        </authorList>
    </citation>
    <scope>NUCLEOTIDE SEQUENCE [LARGE SCALE GENOMIC DNA]</scope>
    <source>
        <strain evidence="5 6">CBS 117610</strain>
    </source>
</reference>
<keyword evidence="6" id="KW-1185">Reference proteome</keyword>
<protein>
    <recommendedName>
        <fullName evidence="2">chitinase</fullName>
        <ecNumber evidence="2">3.2.1.14</ecNumber>
    </recommendedName>
</protein>
<feature type="region of interest" description="Disordered" evidence="3">
    <location>
        <begin position="402"/>
        <end position="467"/>
    </location>
</feature>
<dbReference type="GO" id="GO:0005975">
    <property type="term" value="P:carbohydrate metabolic process"/>
    <property type="evidence" value="ECO:0007669"/>
    <property type="project" value="InterPro"/>
</dbReference>
<name>A0A2G7G5E9_9EURO</name>